<protein>
    <submittedName>
        <fullName evidence="1">Mu-like prophage FluMu protein gp29</fullName>
    </submittedName>
</protein>
<evidence type="ECO:0000313" key="1">
    <source>
        <dbReference type="EMBL" id="ELR69174.1"/>
    </source>
</evidence>
<dbReference type="OrthoDB" id="9797300at2"/>
<proteinExistence type="predicted"/>
<sequence length="403" mass="46531">MAKKEKKQKAQTDPEIVINQINVGQLQRGNQDIQKWISNVKSAERVQNPYRKPLLDTYHDLSIDLHLDMVISKRVRAVKTCPFEWEDLEVDVIRENFRSPWFFEYMENIMDFVFQGHNVIEHVFENGLIVDTEIIPRQNIYPKEGIITKEMWGSKEKGWNYREEPYKYYMLEIGKPKDLGLYAKIAPYVLLKRGNLADYSRFNEMFGMPLRWYEYDPHDPGAREEVTKQAKAQGAAAYVVVPKGTSVNFHEANQSGASTTYKDLHQILNDEITIGVLGQKLTTSSEGKGSYALGSVHQEVEKSVNLEDRLMVEYILNYPFKNNILIPHGYPVEGHHGRFIVSEELPKDKKADIWLKMEQRIPIAAEDFYNEFGVPHPDEAAIKLWTERKKLMQPGGAAPEPGK</sequence>
<dbReference type="Proteomes" id="UP000011135">
    <property type="component" value="Unassembled WGS sequence"/>
</dbReference>
<dbReference type="RefSeq" id="WP_009582460.1">
    <property type="nucleotide sequence ID" value="NZ_AMZN01000082.1"/>
</dbReference>
<name>L8JNT2_9BACT</name>
<dbReference type="Pfam" id="PF06074">
    <property type="entry name" value="Portal_Mu"/>
    <property type="match status" value="1"/>
</dbReference>
<dbReference type="STRING" id="1237149.C900_05370"/>
<evidence type="ECO:0000313" key="2">
    <source>
        <dbReference type="Proteomes" id="UP000011135"/>
    </source>
</evidence>
<dbReference type="EMBL" id="AMZN01000082">
    <property type="protein sequence ID" value="ELR69174.1"/>
    <property type="molecule type" value="Genomic_DNA"/>
</dbReference>
<reference evidence="1 2" key="1">
    <citation type="submission" date="2012-12" db="EMBL/GenBank/DDBJ databases">
        <title>Genome assembly of Fulvivirga imtechensis AK7.</title>
        <authorList>
            <person name="Nupur N."/>
            <person name="Khatri I."/>
            <person name="Kumar R."/>
            <person name="Subramanian S."/>
            <person name="Pinnaka A."/>
        </authorList>
    </citation>
    <scope>NUCLEOTIDE SEQUENCE [LARGE SCALE GENOMIC DNA]</scope>
    <source>
        <strain evidence="1 2">AK7</strain>
    </source>
</reference>
<dbReference type="InterPro" id="IPR009279">
    <property type="entry name" value="Portal_Mu"/>
</dbReference>
<gene>
    <name evidence="1" type="ORF">C900_05370</name>
</gene>
<organism evidence="1 2">
    <name type="scientific">Fulvivirga imtechensis AK7</name>
    <dbReference type="NCBI Taxonomy" id="1237149"/>
    <lineage>
        <taxon>Bacteria</taxon>
        <taxon>Pseudomonadati</taxon>
        <taxon>Bacteroidota</taxon>
        <taxon>Cytophagia</taxon>
        <taxon>Cytophagales</taxon>
        <taxon>Fulvivirgaceae</taxon>
        <taxon>Fulvivirga</taxon>
    </lineage>
</organism>
<accession>L8JNT2</accession>
<keyword evidence="2" id="KW-1185">Reference proteome</keyword>
<comment type="caution">
    <text evidence="1">The sequence shown here is derived from an EMBL/GenBank/DDBJ whole genome shotgun (WGS) entry which is preliminary data.</text>
</comment>
<dbReference type="AlphaFoldDB" id="L8JNT2"/>
<dbReference type="eggNOG" id="COG4383">
    <property type="taxonomic scope" value="Bacteria"/>
</dbReference>